<evidence type="ECO:0000313" key="11">
    <source>
        <dbReference type="Proteomes" id="UP000321726"/>
    </source>
</evidence>
<evidence type="ECO:0000256" key="1">
    <source>
        <dbReference type="ARBA" id="ARBA00004418"/>
    </source>
</evidence>
<comment type="function">
    <text evidence="5">Required for the activity of the bacterial periplasmic transport system of putrescine.</text>
</comment>
<keyword evidence="11" id="KW-1185">Reference proteome</keyword>
<proteinExistence type="inferred from homology"/>
<dbReference type="EMBL" id="FRCA01000007">
    <property type="protein sequence ID" value="SHM35381.1"/>
    <property type="molecule type" value="Genomic_DNA"/>
</dbReference>
<comment type="similarity">
    <text evidence="5">Belongs to the bacterial solute-binding protein PotD/PotF family.</text>
</comment>
<feature type="binding site" evidence="6">
    <location>
        <position position="96"/>
    </location>
    <ligand>
        <name>spermidine</name>
        <dbReference type="ChEBI" id="CHEBI:57834"/>
    </ligand>
</feature>
<dbReference type="PIRSF" id="PIRSF019574">
    <property type="entry name" value="Periplasmic_polyamine_BP"/>
    <property type="match status" value="1"/>
</dbReference>
<feature type="signal peptide" evidence="7">
    <location>
        <begin position="1"/>
        <end position="35"/>
    </location>
</feature>
<dbReference type="Pfam" id="PF13416">
    <property type="entry name" value="SBP_bac_8"/>
    <property type="match status" value="1"/>
</dbReference>
<evidence type="ECO:0000256" key="2">
    <source>
        <dbReference type="ARBA" id="ARBA00022448"/>
    </source>
</evidence>
<dbReference type="InterPro" id="IPR001188">
    <property type="entry name" value="Sperm_putr-bd"/>
</dbReference>
<gene>
    <name evidence="8" type="ORF">HCU01_19610</name>
    <name evidence="9" type="ORF">SAMN05660971_02798</name>
</gene>
<sequence length="369" mass="40512">MKTIRAKGLAEFCRKPGSMFVSGLMLASLAITANAEEAQLNLFNWTDYMDPGIIEDFEAESGIEVVQNYFNSNAELMAKLTAGGDAQYDIVMPSDYMVARLIGAGLLQPLNGEGAGLEGTENILEDFRAPYYDPEDRYTVPYQWGVTGIVYNTETFPDPDPSWGLLYDPQVNSEYPFAMLKGDGQFNFGTICAWLGKGFDCVGQEPWVEAAGVVIETRQRDNFVGFVDALAGIDQISSGVIHAAVAYNGDVAGKKAADPELYGNVGFFVPREGSQRWVDVMAIPARAPHPEAARAFIEYMLRPDVAARLSNYNMYTSPNAAAQPMLDAALREPPVMPDDETRARLSLTPGVEGEQLELLQQLWSEARSR</sequence>
<dbReference type="SUPFAM" id="SSF53850">
    <property type="entry name" value="Periplasmic binding protein-like II"/>
    <property type="match status" value="1"/>
</dbReference>
<dbReference type="Proteomes" id="UP000184123">
    <property type="component" value="Unassembled WGS sequence"/>
</dbReference>
<keyword evidence="3 7" id="KW-0732">Signal</keyword>
<dbReference type="EMBL" id="BJXU01000071">
    <property type="protein sequence ID" value="GEN24012.1"/>
    <property type="molecule type" value="Genomic_DNA"/>
</dbReference>
<dbReference type="GO" id="GO:0042597">
    <property type="term" value="C:periplasmic space"/>
    <property type="evidence" value="ECO:0007669"/>
    <property type="project" value="UniProtKB-SubCell"/>
</dbReference>
<dbReference type="STRING" id="44933.SAMN05660971_02798"/>
<keyword evidence="2 5" id="KW-0813">Transport</keyword>
<organism evidence="9 10">
    <name type="scientific">Halomonas cupida</name>
    <dbReference type="NCBI Taxonomy" id="44933"/>
    <lineage>
        <taxon>Bacteria</taxon>
        <taxon>Pseudomonadati</taxon>
        <taxon>Pseudomonadota</taxon>
        <taxon>Gammaproteobacteria</taxon>
        <taxon>Oceanospirillales</taxon>
        <taxon>Halomonadaceae</taxon>
        <taxon>Halomonas</taxon>
    </lineage>
</organism>
<dbReference type="Gene3D" id="3.40.190.10">
    <property type="entry name" value="Periplasmic binding protein-like II"/>
    <property type="match status" value="2"/>
</dbReference>
<dbReference type="PRINTS" id="PR00909">
    <property type="entry name" value="SPERMDNBNDNG"/>
</dbReference>
<dbReference type="InterPro" id="IPR006059">
    <property type="entry name" value="SBP"/>
</dbReference>
<dbReference type="RefSeq" id="WP_234986984.1">
    <property type="nucleotide sequence ID" value="NZ_BJXU01000071.1"/>
</dbReference>
<evidence type="ECO:0000256" key="4">
    <source>
        <dbReference type="ARBA" id="ARBA00022764"/>
    </source>
</evidence>
<name>A0A1M7I3M8_9GAMM</name>
<reference evidence="9 10" key="1">
    <citation type="submission" date="2016-11" db="EMBL/GenBank/DDBJ databases">
        <authorList>
            <person name="Jaros S."/>
            <person name="Januszkiewicz K."/>
            <person name="Wedrychowicz H."/>
        </authorList>
    </citation>
    <scope>NUCLEOTIDE SEQUENCE [LARGE SCALE GENOMIC DNA]</scope>
    <source>
        <strain evidence="9 10">DSM 4740</strain>
    </source>
</reference>
<dbReference type="Proteomes" id="UP000321726">
    <property type="component" value="Unassembled WGS sequence"/>
</dbReference>
<evidence type="ECO:0000313" key="10">
    <source>
        <dbReference type="Proteomes" id="UP000184123"/>
    </source>
</evidence>
<dbReference type="CDD" id="cd13590">
    <property type="entry name" value="PBP2_PotD_PotF_like"/>
    <property type="match status" value="1"/>
</dbReference>
<evidence type="ECO:0000256" key="5">
    <source>
        <dbReference type="PIRNR" id="PIRNR019574"/>
    </source>
</evidence>
<evidence type="ECO:0000256" key="7">
    <source>
        <dbReference type="SAM" id="SignalP"/>
    </source>
</evidence>
<evidence type="ECO:0000313" key="8">
    <source>
        <dbReference type="EMBL" id="GEN24012.1"/>
    </source>
</evidence>
<evidence type="ECO:0000313" key="9">
    <source>
        <dbReference type="EMBL" id="SHM35381.1"/>
    </source>
</evidence>
<evidence type="ECO:0000256" key="6">
    <source>
        <dbReference type="PIRSR" id="PIRSR019574-1"/>
    </source>
</evidence>
<evidence type="ECO:0000256" key="3">
    <source>
        <dbReference type="ARBA" id="ARBA00022729"/>
    </source>
</evidence>
<dbReference type="GO" id="GO:0015846">
    <property type="term" value="P:polyamine transport"/>
    <property type="evidence" value="ECO:0007669"/>
    <property type="project" value="InterPro"/>
</dbReference>
<reference evidence="8 11" key="2">
    <citation type="submission" date="2019-07" db="EMBL/GenBank/DDBJ databases">
        <title>Whole genome shotgun sequence of Halomonas cupida NBRC 102219.</title>
        <authorList>
            <person name="Hosoyama A."/>
            <person name="Uohara A."/>
            <person name="Ohji S."/>
            <person name="Ichikawa N."/>
        </authorList>
    </citation>
    <scope>NUCLEOTIDE SEQUENCE [LARGE SCALE GENOMIC DNA]</scope>
    <source>
        <strain evidence="8 11">NBRC 102219</strain>
    </source>
</reference>
<feature type="chain" id="PRO_5012861926" description="Putrescine-binding periplasmic protein" evidence="7">
    <location>
        <begin position="36"/>
        <end position="369"/>
    </location>
</feature>
<protein>
    <recommendedName>
        <fullName evidence="5">Putrescine-binding periplasmic protein</fullName>
    </recommendedName>
</protein>
<dbReference type="PANTHER" id="PTHR30222:SF17">
    <property type="entry name" value="SPERMIDINE_PUTRESCINE-BINDING PERIPLASMIC PROTEIN"/>
    <property type="match status" value="1"/>
</dbReference>
<dbReference type="GO" id="GO:0019808">
    <property type="term" value="F:polyamine binding"/>
    <property type="evidence" value="ECO:0007669"/>
    <property type="project" value="InterPro"/>
</dbReference>
<dbReference type="AlphaFoldDB" id="A0A1M7I3M8"/>
<dbReference type="PANTHER" id="PTHR30222">
    <property type="entry name" value="SPERMIDINE/PUTRESCINE-BINDING PERIPLASMIC PROTEIN"/>
    <property type="match status" value="1"/>
</dbReference>
<accession>A0A1M7I3M8</accession>
<keyword evidence="4 5" id="KW-0574">Periplasm</keyword>
<comment type="subcellular location">
    <subcellularLocation>
        <location evidence="1 5">Periplasm</location>
    </subcellularLocation>
</comment>